<sequence>MASSLLEGKIIVAGAGISGIGTARLLQKVEAHFELVDASPEALERAQGIPTALIGPDTLEGASLVVTSPGWRPDSPLLLEAAQREIPVIGDVELAYRLDRDGAFGKPRTWMVVTGTNGKTTTTAMLAAMMQAGGFEAQAVGNIGVSIAEALLGPRIDVLVAELSSFQLHWAPTLVPDVGVLLNLADDHIDWHGSFEAYAQAKAKVLAAPIHIAGIEDPAVAELADDRSIGFRLEAPQANELGVLNGMLVSRAFGDSNLPLAPTEGIQPPGPAGIADALAAAAAARSQGVSPEAIAQALQEFQVAGHRGQRVENEGGVVAVDNSKATNPHAADAALAGFESIIWIAGGQLKGASVEELVRNHADRLKAAALLGVDREEIAAQLRAHAPGVEIMCTASTDPDKAMGEVVGFALSRYEDSDAIVLAPAAASLDMYTSMAQRGDLFAYYIQALSKSAR</sequence>
<dbReference type="EMBL" id="CP033898">
    <property type="protein sequence ID" value="AZA08926.1"/>
    <property type="molecule type" value="Genomic_DNA"/>
</dbReference>
<dbReference type="PANTHER" id="PTHR43692:SF1">
    <property type="entry name" value="UDP-N-ACETYLMURAMOYLALANINE--D-GLUTAMATE LIGASE"/>
    <property type="match status" value="1"/>
</dbReference>
<evidence type="ECO:0000256" key="6">
    <source>
        <dbReference type="ARBA" id="ARBA00022840"/>
    </source>
</evidence>
<dbReference type="EC" id="6.3.2.9" evidence="7 8"/>
<dbReference type="InterPro" id="IPR036565">
    <property type="entry name" value="Mur-like_cat_sf"/>
</dbReference>
<dbReference type="OrthoDB" id="9809796at2"/>
<dbReference type="RefSeq" id="WP_123959910.1">
    <property type="nucleotide sequence ID" value="NZ_CP033898.1"/>
</dbReference>
<evidence type="ECO:0000259" key="9">
    <source>
        <dbReference type="Pfam" id="PF02875"/>
    </source>
</evidence>
<dbReference type="HAMAP" id="MF_00639">
    <property type="entry name" value="MurD"/>
    <property type="match status" value="1"/>
</dbReference>
<dbReference type="GO" id="GO:0051301">
    <property type="term" value="P:cell division"/>
    <property type="evidence" value="ECO:0007669"/>
    <property type="project" value="UniProtKB-KW"/>
</dbReference>
<dbReference type="AlphaFoldDB" id="A0A3G6ITH2"/>
<keyword evidence="12" id="KW-1185">Reference proteome</keyword>
<keyword evidence="7 8" id="KW-0132">Cell division</keyword>
<evidence type="ECO:0000256" key="4">
    <source>
        <dbReference type="ARBA" id="ARBA00022598"/>
    </source>
</evidence>
<reference evidence="11 12" key="1">
    <citation type="submission" date="2018-11" db="EMBL/GenBank/DDBJ databases">
        <authorList>
            <person name="Kleinhagauer T."/>
            <person name="Glaeser S.P."/>
            <person name="Spergser J."/>
            <person name="Ruckert C."/>
            <person name="Kaempfer P."/>
            <person name="Busse H.-J."/>
        </authorList>
    </citation>
    <scope>NUCLEOTIDE SEQUENCE [LARGE SCALE GENOMIC DNA]</scope>
    <source>
        <strain evidence="11 12">812CH</strain>
    </source>
</reference>
<dbReference type="GO" id="GO:0005524">
    <property type="term" value="F:ATP binding"/>
    <property type="evidence" value="ECO:0007669"/>
    <property type="project" value="UniProtKB-UniRule"/>
</dbReference>
<dbReference type="PANTHER" id="PTHR43692">
    <property type="entry name" value="UDP-N-ACETYLMURAMOYLALANINE--D-GLUTAMATE LIGASE"/>
    <property type="match status" value="1"/>
</dbReference>
<evidence type="ECO:0000256" key="2">
    <source>
        <dbReference type="ARBA" id="ARBA00004752"/>
    </source>
</evidence>
<comment type="pathway">
    <text evidence="2 7 8">Cell wall biogenesis; peptidoglycan biosynthesis.</text>
</comment>
<keyword evidence="4 7" id="KW-0436">Ligase</keyword>
<gene>
    <name evidence="7 11" type="primary">murD</name>
    <name evidence="11" type="ORF">CPPEL_03990</name>
</gene>
<dbReference type="Gene3D" id="3.40.50.720">
    <property type="entry name" value="NAD(P)-binding Rossmann-like Domain"/>
    <property type="match status" value="1"/>
</dbReference>
<dbReference type="SUPFAM" id="SSF51984">
    <property type="entry name" value="MurCD N-terminal domain"/>
    <property type="match status" value="1"/>
</dbReference>
<dbReference type="Pfam" id="PF08245">
    <property type="entry name" value="Mur_ligase_M"/>
    <property type="match status" value="1"/>
</dbReference>
<comment type="subcellular location">
    <subcellularLocation>
        <location evidence="1 7 8">Cytoplasm</location>
    </subcellularLocation>
</comment>
<dbReference type="InterPro" id="IPR013221">
    <property type="entry name" value="Mur_ligase_cen"/>
</dbReference>
<feature type="domain" description="Mur ligase central" evidence="10">
    <location>
        <begin position="113"/>
        <end position="207"/>
    </location>
</feature>
<keyword evidence="7 8" id="KW-0133">Cell shape</keyword>
<feature type="domain" description="Mur ligase C-terminal" evidence="9">
    <location>
        <begin position="306"/>
        <end position="425"/>
    </location>
</feature>
<comment type="function">
    <text evidence="7 8">Cell wall formation. Catalyzes the addition of glutamate to the nucleotide precursor UDP-N-acetylmuramoyl-L-alanine (UMA).</text>
</comment>
<evidence type="ECO:0000256" key="5">
    <source>
        <dbReference type="ARBA" id="ARBA00022741"/>
    </source>
</evidence>
<keyword evidence="7 8" id="KW-0131">Cell cycle</keyword>
<feature type="binding site" evidence="7">
    <location>
        <begin position="115"/>
        <end position="121"/>
    </location>
    <ligand>
        <name>ATP</name>
        <dbReference type="ChEBI" id="CHEBI:30616"/>
    </ligand>
</feature>
<dbReference type="KEGG" id="cpso:CPPEL_03990"/>
<evidence type="ECO:0000256" key="8">
    <source>
        <dbReference type="RuleBase" id="RU003664"/>
    </source>
</evidence>
<dbReference type="GO" id="GO:0008360">
    <property type="term" value="P:regulation of cell shape"/>
    <property type="evidence" value="ECO:0007669"/>
    <property type="project" value="UniProtKB-KW"/>
</dbReference>
<dbReference type="GO" id="GO:0005737">
    <property type="term" value="C:cytoplasm"/>
    <property type="evidence" value="ECO:0007669"/>
    <property type="project" value="UniProtKB-SubCell"/>
</dbReference>
<dbReference type="UniPathway" id="UPA00219"/>
<proteinExistence type="inferred from homology"/>
<dbReference type="GO" id="GO:0008764">
    <property type="term" value="F:UDP-N-acetylmuramoylalanine-D-glutamate ligase activity"/>
    <property type="evidence" value="ECO:0007669"/>
    <property type="project" value="UniProtKB-UniRule"/>
</dbReference>
<name>A0A3G6ITH2_9CORY</name>
<keyword evidence="7 8" id="KW-0961">Cell wall biogenesis/degradation</keyword>
<dbReference type="Gene3D" id="3.40.1190.10">
    <property type="entry name" value="Mur-like, catalytic domain"/>
    <property type="match status" value="1"/>
</dbReference>
<dbReference type="Gene3D" id="3.90.190.20">
    <property type="entry name" value="Mur ligase, C-terminal domain"/>
    <property type="match status" value="1"/>
</dbReference>
<dbReference type="InterPro" id="IPR005762">
    <property type="entry name" value="MurD"/>
</dbReference>
<evidence type="ECO:0000256" key="1">
    <source>
        <dbReference type="ARBA" id="ARBA00004496"/>
    </source>
</evidence>
<evidence type="ECO:0000313" key="11">
    <source>
        <dbReference type="EMBL" id="AZA08926.1"/>
    </source>
</evidence>
<dbReference type="NCBIfam" id="TIGR01087">
    <property type="entry name" value="murD"/>
    <property type="match status" value="1"/>
</dbReference>
<dbReference type="Proteomes" id="UP000271426">
    <property type="component" value="Chromosome"/>
</dbReference>
<evidence type="ECO:0000256" key="7">
    <source>
        <dbReference type="HAMAP-Rule" id="MF_00639"/>
    </source>
</evidence>
<evidence type="ECO:0000313" key="12">
    <source>
        <dbReference type="Proteomes" id="UP000271426"/>
    </source>
</evidence>
<dbReference type="InterPro" id="IPR036615">
    <property type="entry name" value="Mur_ligase_C_dom_sf"/>
</dbReference>
<dbReference type="SUPFAM" id="SSF53623">
    <property type="entry name" value="MurD-like peptide ligases, catalytic domain"/>
    <property type="match status" value="1"/>
</dbReference>
<evidence type="ECO:0000259" key="10">
    <source>
        <dbReference type="Pfam" id="PF08245"/>
    </source>
</evidence>
<comment type="catalytic activity">
    <reaction evidence="7 8">
        <text>UDP-N-acetyl-alpha-D-muramoyl-L-alanine + D-glutamate + ATP = UDP-N-acetyl-alpha-D-muramoyl-L-alanyl-D-glutamate + ADP + phosphate + H(+)</text>
        <dbReference type="Rhea" id="RHEA:16429"/>
        <dbReference type="ChEBI" id="CHEBI:15378"/>
        <dbReference type="ChEBI" id="CHEBI:29986"/>
        <dbReference type="ChEBI" id="CHEBI:30616"/>
        <dbReference type="ChEBI" id="CHEBI:43474"/>
        <dbReference type="ChEBI" id="CHEBI:83898"/>
        <dbReference type="ChEBI" id="CHEBI:83900"/>
        <dbReference type="ChEBI" id="CHEBI:456216"/>
        <dbReference type="EC" id="6.3.2.9"/>
    </reaction>
</comment>
<dbReference type="GO" id="GO:0071555">
    <property type="term" value="P:cell wall organization"/>
    <property type="evidence" value="ECO:0007669"/>
    <property type="project" value="UniProtKB-KW"/>
</dbReference>
<comment type="similarity">
    <text evidence="7">Belongs to the MurCDEF family.</text>
</comment>
<keyword evidence="5 7" id="KW-0547">Nucleotide-binding</keyword>
<dbReference type="InterPro" id="IPR004101">
    <property type="entry name" value="Mur_ligase_C"/>
</dbReference>
<keyword evidence="6 7" id="KW-0067">ATP-binding</keyword>
<evidence type="ECO:0000256" key="3">
    <source>
        <dbReference type="ARBA" id="ARBA00022490"/>
    </source>
</evidence>
<dbReference type="GO" id="GO:0009252">
    <property type="term" value="P:peptidoglycan biosynthetic process"/>
    <property type="evidence" value="ECO:0007669"/>
    <property type="project" value="UniProtKB-UniRule"/>
</dbReference>
<keyword evidence="3 7" id="KW-0963">Cytoplasm</keyword>
<protein>
    <recommendedName>
        <fullName evidence="7 8">UDP-N-acetylmuramoylalanine--D-glutamate ligase</fullName>
        <ecNumber evidence="7 8">6.3.2.9</ecNumber>
    </recommendedName>
    <alternativeName>
        <fullName evidence="7">D-glutamic acid-adding enzyme</fullName>
    </alternativeName>
    <alternativeName>
        <fullName evidence="7">UDP-N-acetylmuramoyl-L-alanyl-D-glutamate synthetase</fullName>
    </alternativeName>
</protein>
<dbReference type="Pfam" id="PF02875">
    <property type="entry name" value="Mur_ligase_C"/>
    <property type="match status" value="1"/>
</dbReference>
<keyword evidence="7 8" id="KW-0573">Peptidoglycan synthesis</keyword>
<accession>A0A3G6ITH2</accession>
<organism evidence="11 12">
    <name type="scientific">Corynebacterium pseudopelargi</name>
    <dbReference type="NCBI Taxonomy" id="2080757"/>
    <lineage>
        <taxon>Bacteria</taxon>
        <taxon>Bacillati</taxon>
        <taxon>Actinomycetota</taxon>
        <taxon>Actinomycetes</taxon>
        <taxon>Mycobacteriales</taxon>
        <taxon>Corynebacteriaceae</taxon>
        <taxon>Corynebacterium</taxon>
    </lineage>
</organism>
<dbReference type="SUPFAM" id="SSF53244">
    <property type="entry name" value="MurD-like peptide ligases, peptide-binding domain"/>
    <property type="match status" value="1"/>
</dbReference>